<dbReference type="Proteomes" id="UP000008130">
    <property type="component" value="Chromosome"/>
</dbReference>
<dbReference type="OrthoDB" id="9790409at2"/>
<keyword evidence="1" id="KW-0472">Membrane</keyword>
<name>F2J4Y6_POLGS</name>
<feature type="transmembrane region" description="Helical" evidence="1">
    <location>
        <begin position="149"/>
        <end position="172"/>
    </location>
</feature>
<dbReference type="EMBL" id="CP002568">
    <property type="protein sequence ID" value="ADZ70028.1"/>
    <property type="molecule type" value="Genomic_DNA"/>
</dbReference>
<dbReference type="eggNOG" id="COG2391">
    <property type="taxonomic scope" value="Bacteria"/>
</dbReference>
<organism evidence="2 3">
    <name type="scientific">Polymorphum gilvum (strain LMG 25793 / CGMCC 1.9160 / SL003B-26A1)</name>
    <dbReference type="NCBI Taxonomy" id="991905"/>
    <lineage>
        <taxon>Bacteria</taxon>
        <taxon>Pseudomonadati</taxon>
        <taxon>Pseudomonadota</taxon>
        <taxon>Alphaproteobacteria</taxon>
        <taxon>Rhodobacterales</taxon>
        <taxon>Paracoccaceae</taxon>
        <taxon>Polymorphum</taxon>
    </lineage>
</organism>
<dbReference type="HOGENOM" id="CLU_037802_0_1_5"/>
<protein>
    <submittedName>
        <fullName evidence="2">YeeE/YedE family protein</fullName>
    </submittedName>
</protein>
<dbReference type="KEGG" id="pgv:SL003B_1600"/>
<reference evidence="2 3" key="1">
    <citation type="journal article" date="2011" name="J. Bacteriol.">
        <title>Complete genome sequence of Polymorphum gilvum SL003B-26A1T, a crude oil-degrading bacterium from oil-polluted saline soil.</title>
        <authorList>
            <person name="Li S.G."/>
            <person name="Tang Y.Q."/>
            <person name="Nie Y."/>
            <person name="Cai M."/>
            <person name="Wu X.L."/>
        </authorList>
    </citation>
    <scope>NUCLEOTIDE SEQUENCE [LARGE SCALE GENOMIC DNA]</scope>
    <source>
        <strain evidence="3">LMG 25793 / CGMCC 1.9160 / SL003B-26A1</strain>
    </source>
</reference>
<feature type="transmembrane region" description="Helical" evidence="1">
    <location>
        <begin position="42"/>
        <end position="61"/>
    </location>
</feature>
<feature type="transmembrane region" description="Helical" evidence="1">
    <location>
        <begin position="73"/>
        <end position="99"/>
    </location>
</feature>
<feature type="transmembrane region" description="Helical" evidence="1">
    <location>
        <begin position="6"/>
        <end position="21"/>
    </location>
</feature>
<sequence>MTLFWMIVLGLAMGLVFGIALEKSRVMEPGVLIGQFQFRTFIMLKMFLAATTTGLVVLAVLNGGFGVPLGPKAAAWGPVIVGGLILGAGIALAGACPGTALAQIGAGYKDAWAVVAGGILGAMFYSYNMDWIHAALDWGSAGKMTFVDLIPLPFWVLALIAAALLVVLMVVLEKISPSAMEKAGVDVAMDDGSDTQAGSARLHPAE</sequence>
<accession>F2J4Y6</accession>
<feature type="transmembrane region" description="Helical" evidence="1">
    <location>
        <begin position="111"/>
        <end position="129"/>
    </location>
</feature>
<dbReference type="PATRIC" id="fig|991905.3.peg.1644"/>
<keyword evidence="3" id="KW-1185">Reference proteome</keyword>
<evidence type="ECO:0000256" key="1">
    <source>
        <dbReference type="SAM" id="Phobius"/>
    </source>
</evidence>
<dbReference type="Pfam" id="PF04143">
    <property type="entry name" value="Sulf_transp"/>
    <property type="match status" value="1"/>
</dbReference>
<dbReference type="STRING" id="991905.SL003B_1600"/>
<evidence type="ECO:0000313" key="3">
    <source>
        <dbReference type="Proteomes" id="UP000008130"/>
    </source>
</evidence>
<dbReference type="AlphaFoldDB" id="F2J4Y6"/>
<keyword evidence="1" id="KW-0812">Transmembrane</keyword>
<keyword evidence="1" id="KW-1133">Transmembrane helix</keyword>
<gene>
    <name evidence="2" type="ordered locus">SL003B_1600</name>
</gene>
<dbReference type="InterPro" id="IPR007272">
    <property type="entry name" value="Sulf_transp_TsuA/YedE"/>
</dbReference>
<dbReference type="RefSeq" id="WP_013652345.1">
    <property type="nucleotide sequence ID" value="NC_015259.1"/>
</dbReference>
<proteinExistence type="predicted"/>
<evidence type="ECO:0000313" key="2">
    <source>
        <dbReference type="EMBL" id="ADZ70028.1"/>
    </source>
</evidence>